<dbReference type="PROSITE" id="PS50846">
    <property type="entry name" value="HMA_2"/>
    <property type="match status" value="1"/>
</dbReference>
<dbReference type="Proteomes" id="UP000725002">
    <property type="component" value="Unassembled WGS sequence"/>
</dbReference>
<name>A0A940DQS1_9BACT</name>
<dbReference type="FunFam" id="3.30.70.100:FF:000001">
    <property type="entry name" value="ATPase copper transporting beta"/>
    <property type="match status" value="1"/>
</dbReference>
<reference evidence="4" key="2">
    <citation type="journal article" date="2021" name="PeerJ">
        <title>Extensive microbial diversity within the chicken gut microbiome revealed by metagenomics and culture.</title>
        <authorList>
            <person name="Gilroy R."/>
            <person name="Ravi A."/>
            <person name="Getino M."/>
            <person name="Pursley I."/>
            <person name="Horton D.L."/>
            <person name="Alikhan N.F."/>
            <person name="Baker D."/>
            <person name="Gharbi K."/>
            <person name="Hall N."/>
            <person name="Watson M."/>
            <person name="Adriaenssens E.M."/>
            <person name="Foster-Nyarko E."/>
            <person name="Jarju S."/>
            <person name="Secka A."/>
            <person name="Antonio M."/>
            <person name="Oren A."/>
            <person name="Chaudhuri R.R."/>
            <person name="La Ragione R."/>
            <person name="Hildebrand F."/>
            <person name="Pallen M.J."/>
        </authorList>
    </citation>
    <scope>NUCLEOTIDE SEQUENCE</scope>
    <source>
        <strain evidence="4">G3-8215</strain>
    </source>
</reference>
<dbReference type="GO" id="GO:0046872">
    <property type="term" value="F:metal ion binding"/>
    <property type="evidence" value="ECO:0007669"/>
    <property type="project" value="UniProtKB-KW"/>
</dbReference>
<feature type="signal peptide" evidence="2">
    <location>
        <begin position="1"/>
        <end position="23"/>
    </location>
</feature>
<protein>
    <submittedName>
        <fullName evidence="4">Heavy-metal-associated domain-containing protein</fullName>
    </submittedName>
</protein>
<gene>
    <name evidence="4" type="ORF">IAB75_02860</name>
</gene>
<dbReference type="Pfam" id="PF00403">
    <property type="entry name" value="HMA"/>
    <property type="match status" value="1"/>
</dbReference>
<feature type="chain" id="PRO_5036898189" evidence="2">
    <location>
        <begin position="24"/>
        <end position="128"/>
    </location>
</feature>
<dbReference type="InterPro" id="IPR006121">
    <property type="entry name" value="HMA_dom"/>
</dbReference>
<dbReference type="InterPro" id="IPR036163">
    <property type="entry name" value="HMA_dom_sf"/>
</dbReference>
<organism evidence="4 5">
    <name type="scientific">Candidatus Cryptobacteroides avicola</name>
    <dbReference type="NCBI Taxonomy" id="2840757"/>
    <lineage>
        <taxon>Bacteria</taxon>
        <taxon>Pseudomonadati</taxon>
        <taxon>Bacteroidota</taxon>
        <taxon>Bacteroidia</taxon>
        <taxon>Bacteroidales</taxon>
        <taxon>Candidatus Cryptobacteroides</taxon>
    </lineage>
</organism>
<evidence type="ECO:0000313" key="4">
    <source>
        <dbReference type="EMBL" id="MBO8483045.1"/>
    </source>
</evidence>
<dbReference type="CDD" id="cd00371">
    <property type="entry name" value="HMA"/>
    <property type="match status" value="1"/>
</dbReference>
<dbReference type="SUPFAM" id="SSF55008">
    <property type="entry name" value="HMA, heavy metal-associated domain"/>
    <property type="match status" value="1"/>
</dbReference>
<evidence type="ECO:0000313" key="5">
    <source>
        <dbReference type="Proteomes" id="UP000725002"/>
    </source>
</evidence>
<dbReference type="PROSITE" id="PS01047">
    <property type="entry name" value="HMA_1"/>
    <property type="match status" value="1"/>
</dbReference>
<keyword evidence="2" id="KW-0732">Signal</keyword>
<keyword evidence="1" id="KW-0479">Metal-binding</keyword>
<dbReference type="Gene3D" id="3.30.70.100">
    <property type="match status" value="1"/>
</dbReference>
<dbReference type="InterPro" id="IPR017969">
    <property type="entry name" value="Heavy-metal-associated_CS"/>
</dbReference>
<sequence length="128" mass="13740">MIGTIKKSAIAILLAGCLQTVSAGQEAYCAGMPGIGCAVEAGAAAGPKKELKTVRFSVSMHCENCVRKITENISFEKGVKDLEISLEDKEVTVTYDPAKTDPDRLAEAIRSLGYTVERQKSDDTVEKE</sequence>
<dbReference type="EMBL" id="JADILV010000021">
    <property type="protein sequence ID" value="MBO8483045.1"/>
    <property type="molecule type" value="Genomic_DNA"/>
</dbReference>
<dbReference type="AlphaFoldDB" id="A0A940DQS1"/>
<reference evidence="4" key="1">
    <citation type="submission" date="2020-10" db="EMBL/GenBank/DDBJ databases">
        <authorList>
            <person name="Gilroy R."/>
        </authorList>
    </citation>
    <scope>NUCLEOTIDE SEQUENCE</scope>
    <source>
        <strain evidence="4">G3-8215</strain>
    </source>
</reference>
<feature type="domain" description="HMA" evidence="3">
    <location>
        <begin position="51"/>
        <end position="117"/>
    </location>
</feature>
<accession>A0A940DQS1</accession>
<evidence type="ECO:0000256" key="1">
    <source>
        <dbReference type="ARBA" id="ARBA00022723"/>
    </source>
</evidence>
<comment type="caution">
    <text evidence="4">The sequence shown here is derived from an EMBL/GenBank/DDBJ whole genome shotgun (WGS) entry which is preliminary data.</text>
</comment>
<proteinExistence type="predicted"/>
<evidence type="ECO:0000256" key="2">
    <source>
        <dbReference type="SAM" id="SignalP"/>
    </source>
</evidence>
<evidence type="ECO:0000259" key="3">
    <source>
        <dbReference type="PROSITE" id="PS50846"/>
    </source>
</evidence>